<keyword evidence="2" id="KW-1185">Reference proteome</keyword>
<reference evidence="1" key="1">
    <citation type="journal article" date="2020" name="Stud. Mycol.">
        <title>101 Dothideomycetes genomes: a test case for predicting lifestyles and emergence of pathogens.</title>
        <authorList>
            <person name="Haridas S."/>
            <person name="Albert R."/>
            <person name="Binder M."/>
            <person name="Bloem J."/>
            <person name="Labutti K."/>
            <person name="Salamov A."/>
            <person name="Andreopoulos B."/>
            <person name="Baker S."/>
            <person name="Barry K."/>
            <person name="Bills G."/>
            <person name="Bluhm B."/>
            <person name="Cannon C."/>
            <person name="Castanera R."/>
            <person name="Culley D."/>
            <person name="Daum C."/>
            <person name="Ezra D."/>
            <person name="Gonzalez J."/>
            <person name="Henrissat B."/>
            <person name="Kuo A."/>
            <person name="Liang C."/>
            <person name="Lipzen A."/>
            <person name="Lutzoni F."/>
            <person name="Magnuson J."/>
            <person name="Mondo S."/>
            <person name="Nolan M."/>
            <person name="Ohm R."/>
            <person name="Pangilinan J."/>
            <person name="Park H.-J."/>
            <person name="Ramirez L."/>
            <person name="Alfaro M."/>
            <person name="Sun H."/>
            <person name="Tritt A."/>
            <person name="Yoshinaga Y."/>
            <person name="Zwiers L.-H."/>
            <person name="Turgeon B."/>
            <person name="Goodwin S."/>
            <person name="Spatafora J."/>
            <person name="Crous P."/>
            <person name="Grigoriev I."/>
        </authorList>
    </citation>
    <scope>NUCLEOTIDE SEQUENCE</scope>
    <source>
        <strain evidence="1">CBS 279.74</strain>
    </source>
</reference>
<accession>A0A6G1JX28</accession>
<sequence>MELLSLDLDVLNCVLDHLIQRDLKSLRLVNRALYSHIKLKIPRLFISPNRTNIDVFESVINHEEYRLQVREIVWDDARLEYFSAHRGPRRSRWQVDQLPRDFDHFVFKLERQDERNRFRSIVDLRKKELWGLNAEEMSIEESFRVYRQLWDDQQRIIQNGEDVKALRQGLLRLSNLKRITLTSEAWRMYYLFPKYETPFFRSLLPGQRMVYPWAWLGHDSYQDEDEDDYNRRLQTPWTQPHDAWRGYSIIVAELLSARHHSNICEFIIDVHREHTGIGQRLFCAPSLDLTGTETLFSVLSLTRLDLAINTQGMDPLFPDTWFWRHPYLKRALSQLDSLKHFVLRLSTLDHWAIGIASHDYPLLSLQDILPTPHGTVWPHLQYLGLAYIFTTQESLLILLSTLPSLVEIDLDSCRFQTGHESYEIRYYPSLLNSIKTDLLDTDNGAWKTRKPRLTMRYGAGRLSNQVRTTCFSNTIGGYLYGDRPNPYELLEDRVETEEPLAWEVHDFDPEPEDPDQMPEDPTKEIEEQNKYRNLLLYPPPIVIVENNMFGNMFETFE</sequence>
<dbReference type="AlphaFoldDB" id="A0A6G1JX28"/>
<dbReference type="EMBL" id="MU005780">
    <property type="protein sequence ID" value="KAF2705098.1"/>
    <property type="molecule type" value="Genomic_DNA"/>
</dbReference>
<evidence type="ECO:0000313" key="2">
    <source>
        <dbReference type="Proteomes" id="UP000799428"/>
    </source>
</evidence>
<dbReference type="SUPFAM" id="SSF52047">
    <property type="entry name" value="RNI-like"/>
    <property type="match status" value="1"/>
</dbReference>
<dbReference type="Proteomes" id="UP000799428">
    <property type="component" value="Unassembled WGS sequence"/>
</dbReference>
<organism evidence="1 2">
    <name type="scientific">Pleomassaria siparia CBS 279.74</name>
    <dbReference type="NCBI Taxonomy" id="1314801"/>
    <lineage>
        <taxon>Eukaryota</taxon>
        <taxon>Fungi</taxon>
        <taxon>Dikarya</taxon>
        <taxon>Ascomycota</taxon>
        <taxon>Pezizomycotina</taxon>
        <taxon>Dothideomycetes</taxon>
        <taxon>Pleosporomycetidae</taxon>
        <taxon>Pleosporales</taxon>
        <taxon>Pleomassariaceae</taxon>
        <taxon>Pleomassaria</taxon>
    </lineage>
</organism>
<dbReference type="OrthoDB" id="5422579at2759"/>
<gene>
    <name evidence="1" type="ORF">K504DRAFT_494448</name>
</gene>
<evidence type="ECO:0008006" key="3">
    <source>
        <dbReference type="Google" id="ProtNLM"/>
    </source>
</evidence>
<name>A0A6G1JX28_9PLEO</name>
<protein>
    <recommendedName>
        <fullName evidence="3">F-box domain-containing protein</fullName>
    </recommendedName>
</protein>
<proteinExistence type="predicted"/>
<evidence type="ECO:0000313" key="1">
    <source>
        <dbReference type="EMBL" id="KAF2705098.1"/>
    </source>
</evidence>